<dbReference type="AlphaFoldDB" id="A0A177B7F5"/>
<dbReference type="InterPro" id="IPR001810">
    <property type="entry name" value="F-box_dom"/>
</dbReference>
<comment type="caution">
    <text evidence="3">The sequence shown here is derived from an EMBL/GenBank/DDBJ whole genome shotgun (WGS) entry which is preliminary data.</text>
</comment>
<dbReference type="Proteomes" id="UP000078046">
    <property type="component" value="Unassembled WGS sequence"/>
</dbReference>
<dbReference type="PANTHER" id="PTHR46857">
    <property type="entry name" value="EPITHELIAL CELL-TRANSFORMING SEQUENCE 2 ONCOGENE-LIKE"/>
    <property type="match status" value="1"/>
</dbReference>
<protein>
    <recommendedName>
        <fullName evidence="5">F-box domain-containing protein</fullName>
    </recommendedName>
</protein>
<evidence type="ECO:0000259" key="1">
    <source>
        <dbReference type="PROSITE" id="PS50010"/>
    </source>
</evidence>
<accession>A0A177B7F5</accession>
<dbReference type="PROSITE" id="PS50010">
    <property type="entry name" value="DH_2"/>
    <property type="match status" value="1"/>
</dbReference>
<evidence type="ECO:0000313" key="4">
    <source>
        <dbReference type="Proteomes" id="UP000078046"/>
    </source>
</evidence>
<name>A0A177B7F5_9BILA</name>
<organism evidence="3 4">
    <name type="scientific">Intoshia linei</name>
    <dbReference type="NCBI Taxonomy" id="1819745"/>
    <lineage>
        <taxon>Eukaryota</taxon>
        <taxon>Metazoa</taxon>
        <taxon>Spiralia</taxon>
        <taxon>Lophotrochozoa</taxon>
        <taxon>Mesozoa</taxon>
        <taxon>Orthonectida</taxon>
        <taxon>Rhopaluridae</taxon>
        <taxon>Intoshia</taxon>
    </lineage>
</organism>
<keyword evidence="4" id="KW-1185">Reference proteome</keyword>
<evidence type="ECO:0000313" key="3">
    <source>
        <dbReference type="EMBL" id="OAF70186.1"/>
    </source>
</evidence>
<evidence type="ECO:0008006" key="5">
    <source>
        <dbReference type="Google" id="ProtNLM"/>
    </source>
</evidence>
<dbReference type="PANTHER" id="PTHR46857:SF2">
    <property type="entry name" value="F-BOX ONLY PROTEIN 16"/>
    <property type="match status" value="1"/>
</dbReference>
<dbReference type="Pfam" id="PF12937">
    <property type="entry name" value="F-box-like"/>
    <property type="match status" value="1"/>
</dbReference>
<dbReference type="InterPro" id="IPR035899">
    <property type="entry name" value="DBL_dom_sf"/>
</dbReference>
<gene>
    <name evidence="3" type="ORF">A3Q56_02048</name>
</gene>
<dbReference type="PROSITE" id="PS50181">
    <property type="entry name" value="FBOX"/>
    <property type="match status" value="1"/>
</dbReference>
<dbReference type="InterPro" id="IPR036047">
    <property type="entry name" value="F-box-like_dom_sf"/>
</dbReference>
<evidence type="ECO:0000259" key="2">
    <source>
        <dbReference type="PROSITE" id="PS50181"/>
    </source>
</evidence>
<dbReference type="EMBL" id="LWCA01000178">
    <property type="protein sequence ID" value="OAF70186.1"/>
    <property type="molecule type" value="Genomic_DNA"/>
</dbReference>
<sequence length="685" mass="81434">MYKRKDTFGHSIRKTDTIFNRRKDTIHIWYKSWTKRRKKTFFDSIVDNSTNDELQVLESIILKKLKRKRLDFVTYLPNKIVIQILSILDPKSLCYASLVSWTWWKHIKSVNEIWKDKCINRGWFLNYEPTSNEDSNWMDHYKKCFQSIQKTLKINNLVDKPNIHRTDSIYFKTITISNCSTTIPVINKNVVFISNCIPAYEMLIHSLNENTLVICYDHHNTTIHSLFDKYDSTIGNYRCLNMGFFCPVVSCSSIFLCDDVNLSISNYQTNQFIKSVKRRLIYNEKQIYIFNSLQNSEDGQLLINQIKNNHNLSVVTPVSINFSFESLDEYKWTCSTDVINIFLDKLRLKKWISNIRECFLNWLSHFEVTSGFFEQKSYFSILLCKNVIFTKNYKQMTYLAENKFDLTLKIEKILYNLVDQSILKSENKTDIKRYTNFGKTMTKMKIETVNRKSYLVKCFLNCRRNYKKSLTFIEDNLYKPLKNCCMQNDVIINETVLNDIFGSIIKMKENIIKSDRCICEDNLQENSNMGEYLYSTIICDYKIFKNYIKNYNTRTNLLFRRYEDNIKFRALVDVACGSLLSVFNLLQQPFRYLKSQVQLVEEFMLVDQNDNDLHFLKKSFKSLNELQRMYRKVALDQQKSTTLTNICDGIQKLPDYIKDQLSQFKMFIDCKRLIFNDTCNNNPKM</sequence>
<feature type="domain" description="DH" evidence="1">
    <location>
        <begin position="451"/>
        <end position="633"/>
    </location>
</feature>
<dbReference type="SUPFAM" id="SSF48065">
    <property type="entry name" value="DBL homology domain (DH-domain)"/>
    <property type="match status" value="1"/>
</dbReference>
<dbReference type="GO" id="GO:0005085">
    <property type="term" value="F:guanyl-nucleotide exchange factor activity"/>
    <property type="evidence" value="ECO:0007669"/>
    <property type="project" value="InterPro"/>
</dbReference>
<dbReference type="OrthoDB" id="660555at2759"/>
<dbReference type="Gene3D" id="1.20.1280.50">
    <property type="match status" value="1"/>
</dbReference>
<proteinExistence type="predicted"/>
<dbReference type="InterPro" id="IPR052805">
    <property type="entry name" value="GEF_Ubiquitin-Prot_Reg"/>
</dbReference>
<dbReference type="InterPro" id="IPR000219">
    <property type="entry name" value="DH_dom"/>
</dbReference>
<dbReference type="SUPFAM" id="SSF81383">
    <property type="entry name" value="F-box domain"/>
    <property type="match status" value="1"/>
</dbReference>
<feature type="domain" description="F-box" evidence="2">
    <location>
        <begin position="70"/>
        <end position="117"/>
    </location>
</feature>
<reference evidence="3 4" key="1">
    <citation type="submission" date="2016-04" db="EMBL/GenBank/DDBJ databases">
        <title>The genome of Intoshia linei affirms orthonectids as highly simplified spiralians.</title>
        <authorList>
            <person name="Mikhailov K.V."/>
            <person name="Slusarev G.S."/>
            <person name="Nikitin M.A."/>
            <person name="Logacheva M.D."/>
            <person name="Penin A."/>
            <person name="Aleoshin V."/>
            <person name="Panchin Y.V."/>
        </authorList>
    </citation>
    <scope>NUCLEOTIDE SEQUENCE [LARGE SCALE GENOMIC DNA]</scope>
    <source>
        <strain evidence="3">Intl2013</strain>
        <tissue evidence="3">Whole animal</tissue>
    </source>
</reference>